<evidence type="ECO:0000313" key="3">
    <source>
        <dbReference type="Proteomes" id="UP000594364"/>
    </source>
</evidence>
<keyword evidence="3" id="KW-1185">Reference proteome</keyword>
<accession>A0A7S9KUN4</accession>
<dbReference type="Proteomes" id="UP000594364">
    <property type="component" value="Chromosome 4"/>
</dbReference>
<sequence>MDKKNLVAEYAKTKGFKAAINVGAGWYLENHFVPEVAGLLGGLPSTQDVDDYLTLTVPNWGGDETIPFNSITDDHSDIVHGVLLDPEAYNGKDIQGVRNLATPEQLVRAVEKATGKKSRFVEIKDWTTTIDNLWKPRD</sequence>
<feature type="domain" description="NmrA-like" evidence="1">
    <location>
        <begin position="2"/>
        <end position="123"/>
    </location>
</feature>
<dbReference type="EMBL" id="CP031388">
    <property type="protein sequence ID" value="QPH05376.1"/>
    <property type="molecule type" value="Genomic_DNA"/>
</dbReference>
<dbReference type="AlphaFoldDB" id="A0A7S9KUN4"/>
<dbReference type="InterPro" id="IPR008030">
    <property type="entry name" value="NmrA-like"/>
</dbReference>
<dbReference type="OrthoDB" id="300709at2759"/>
<reference evidence="2 3" key="1">
    <citation type="journal article" date="2018" name="PLoS Genet.">
        <title>Repeat elements organise 3D genome structure and mediate transcription in the filamentous fungus Epichloe festucae.</title>
        <authorList>
            <person name="Winter D.J."/>
            <person name="Ganley A.R.D."/>
            <person name="Young C.A."/>
            <person name="Liachko I."/>
            <person name="Schardl C.L."/>
            <person name="Dupont P.Y."/>
            <person name="Berry D."/>
            <person name="Ram A."/>
            <person name="Scott B."/>
            <person name="Cox M.P."/>
        </authorList>
    </citation>
    <scope>NUCLEOTIDE SEQUENCE [LARGE SCALE GENOMIC DNA]</scope>
    <source>
        <strain evidence="2 3">Fl1</strain>
    </source>
</reference>
<protein>
    <recommendedName>
        <fullName evidence="1">NmrA-like domain-containing protein</fullName>
    </recommendedName>
</protein>
<evidence type="ECO:0000259" key="1">
    <source>
        <dbReference type="Pfam" id="PF05368"/>
    </source>
</evidence>
<dbReference type="Gene3D" id="3.90.25.10">
    <property type="entry name" value="UDP-galactose 4-epimerase, domain 1"/>
    <property type="match status" value="1"/>
</dbReference>
<dbReference type="InterPro" id="IPR036291">
    <property type="entry name" value="NAD(P)-bd_dom_sf"/>
</dbReference>
<proteinExistence type="predicted"/>
<gene>
    <name evidence="2" type="ORF">C2857_003129</name>
</gene>
<dbReference type="SUPFAM" id="SSF51735">
    <property type="entry name" value="NAD(P)-binding Rossmann-fold domains"/>
    <property type="match status" value="1"/>
</dbReference>
<dbReference type="Pfam" id="PF05368">
    <property type="entry name" value="NmrA"/>
    <property type="match status" value="1"/>
</dbReference>
<dbReference type="Gene3D" id="3.40.50.720">
    <property type="entry name" value="NAD(P)-binding Rossmann-like Domain"/>
    <property type="match status" value="1"/>
</dbReference>
<name>A0A7S9KUN4_EPIFF</name>
<organism evidence="2 3">
    <name type="scientific">Epichloe festucae (strain Fl1)</name>
    <dbReference type="NCBI Taxonomy" id="877507"/>
    <lineage>
        <taxon>Eukaryota</taxon>
        <taxon>Fungi</taxon>
        <taxon>Dikarya</taxon>
        <taxon>Ascomycota</taxon>
        <taxon>Pezizomycotina</taxon>
        <taxon>Sordariomycetes</taxon>
        <taxon>Hypocreomycetidae</taxon>
        <taxon>Hypocreales</taxon>
        <taxon>Clavicipitaceae</taxon>
        <taxon>Epichloe</taxon>
    </lineage>
</organism>
<evidence type="ECO:0000313" key="2">
    <source>
        <dbReference type="EMBL" id="QPH05376.1"/>
    </source>
</evidence>